<accession>A0ABR1H7T0</accession>
<dbReference type="Proteomes" id="UP001498476">
    <property type="component" value="Unassembled WGS sequence"/>
</dbReference>
<dbReference type="InterPro" id="IPR022185">
    <property type="entry name" value="DUF3712"/>
</dbReference>
<dbReference type="Pfam" id="PF12505">
    <property type="entry name" value="DUF3712"/>
    <property type="match status" value="1"/>
</dbReference>
<sequence length="288" mass="31489">MNISDSTLFKDYARPILQPETSQATLGRPPPGIMDSVLQRLVNHAKLDVSRISISHATENSFSLAIETSVKGTGPISSTVSPMALDLTFNGFVFGKLVLPEVHTSFWGTTVTVEEQTVTITDLTSFRAFVRSIMVDDDTSFQLENGECTIRALGFRVHCDYSLNLPIPAMKGPWVTLRAVSRSGDNGITATFRMHNPSPVELDHGGVCAFELRNDQGQCMADLRGELRIVRDQFDFTLRGTTRNGVAPSDKLRLVGVGVGGSSWCNDTIKQLDAVIVVSPEFGRKLRA</sequence>
<evidence type="ECO:0000313" key="2">
    <source>
        <dbReference type="Proteomes" id="UP001498476"/>
    </source>
</evidence>
<dbReference type="EMBL" id="JAZAVJ010000060">
    <property type="protein sequence ID" value="KAK7417175.1"/>
    <property type="molecule type" value="Genomic_DNA"/>
</dbReference>
<keyword evidence="2" id="KW-1185">Reference proteome</keyword>
<protein>
    <submittedName>
        <fullName evidence="1">Uncharacterized protein</fullName>
    </submittedName>
</protein>
<gene>
    <name evidence="1" type="ORF">QQX98_004778</name>
</gene>
<evidence type="ECO:0000313" key="1">
    <source>
        <dbReference type="EMBL" id="KAK7417175.1"/>
    </source>
</evidence>
<comment type="caution">
    <text evidence="1">The sequence shown here is derived from an EMBL/GenBank/DDBJ whole genome shotgun (WGS) entry which is preliminary data.</text>
</comment>
<organism evidence="1 2">
    <name type="scientific">Neonectria punicea</name>
    <dbReference type="NCBI Taxonomy" id="979145"/>
    <lineage>
        <taxon>Eukaryota</taxon>
        <taxon>Fungi</taxon>
        <taxon>Dikarya</taxon>
        <taxon>Ascomycota</taxon>
        <taxon>Pezizomycotina</taxon>
        <taxon>Sordariomycetes</taxon>
        <taxon>Hypocreomycetidae</taxon>
        <taxon>Hypocreales</taxon>
        <taxon>Nectriaceae</taxon>
        <taxon>Neonectria</taxon>
    </lineage>
</organism>
<name>A0ABR1H7T0_9HYPO</name>
<proteinExistence type="predicted"/>
<reference evidence="1 2" key="1">
    <citation type="journal article" date="2025" name="Microbiol. Resour. Announc.">
        <title>Draft genome sequences for Neonectria magnoliae and Neonectria punicea, canker pathogens of Liriodendron tulipifera and Acer saccharum in West Virginia.</title>
        <authorList>
            <person name="Petronek H.M."/>
            <person name="Kasson M.T."/>
            <person name="Metheny A.M."/>
            <person name="Stauder C.M."/>
            <person name="Lovett B."/>
            <person name="Lynch S.C."/>
            <person name="Garnas J.R."/>
            <person name="Kasson L.R."/>
            <person name="Stajich J.E."/>
        </authorList>
    </citation>
    <scope>NUCLEOTIDE SEQUENCE [LARGE SCALE GENOMIC DNA]</scope>
    <source>
        <strain evidence="1 2">NRRL 64653</strain>
    </source>
</reference>